<gene>
    <name evidence="2" type="ORF">J9309_02065</name>
</gene>
<dbReference type="Gene3D" id="1.20.1440.100">
    <property type="entry name" value="SG protein - dephosphorylation function"/>
    <property type="match status" value="1"/>
</dbReference>
<proteinExistence type="predicted"/>
<evidence type="ECO:0000256" key="1">
    <source>
        <dbReference type="SAM" id="Phobius"/>
    </source>
</evidence>
<reference evidence="3" key="2">
    <citation type="submission" date="2021-04" db="EMBL/GenBank/DDBJ databases">
        <title>Taxonomy of Flavobacteriaceae bacterium ZY171143.</title>
        <authorList>
            <person name="Li F."/>
        </authorList>
    </citation>
    <scope>NUCLEOTIDE SEQUENCE [LARGE SCALE GENOMIC DNA]</scope>
    <source>
        <strain evidence="3">ZY171143</strain>
    </source>
</reference>
<organism evidence="2 3">
    <name type="scientific">Faecalibacter bovis</name>
    <dbReference type="NCBI Taxonomy" id="2898187"/>
    <lineage>
        <taxon>Bacteria</taxon>
        <taxon>Pseudomonadati</taxon>
        <taxon>Bacteroidota</taxon>
        <taxon>Flavobacteriia</taxon>
        <taxon>Flavobacteriales</taxon>
        <taxon>Weeksellaceae</taxon>
        <taxon>Faecalibacter</taxon>
    </lineage>
</organism>
<sequence length="205" mass="24154">MDKKAVFDFDKTLIKVNTFPIWIVFVLMYSIVKFDFKVEILELLWKRKLTKSISHNQFKEALLNVKLDQSYHYIFAKFISNFKNEKCRKELIILQKQNYKIAISSAAPAHYLKATINYLFPNHQFIIIGANSKENKFSGNYKEEKLHNLIQFGFINFNEKIDYLFTDSYDDIALARQTNKLVLVSPDKGSIKLYKSNYNNDIVII</sequence>
<dbReference type="Gene3D" id="3.40.50.1000">
    <property type="entry name" value="HAD superfamily/HAD-like"/>
    <property type="match status" value="1"/>
</dbReference>
<evidence type="ECO:0000313" key="2">
    <source>
        <dbReference type="EMBL" id="QTV06150.1"/>
    </source>
</evidence>
<reference evidence="2 3" key="1">
    <citation type="journal article" date="2021" name="Int. J. Syst. Evol. Microbiol.">
        <title>Faecalibacter bovis sp. nov., isolated from cow faeces.</title>
        <authorList>
            <person name="Li F."/>
            <person name="Zhao W."/>
            <person name="Hong Q."/>
            <person name="Shao Q."/>
            <person name="Song J."/>
            <person name="Yang S."/>
        </authorList>
    </citation>
    <scope>NUCLEOTIDE SEQUENCE [LARGE SCALE GENOMIC DNA]</scope>
    <source>
        <strain evidence="2 3">ZY171143</strain>
    </source>
</reference>
<feature type="transmembrane region" description="Helical" evidence="1">
    <location>
        <begin position="12"/>
        <end position="32"/>
    </location>
</feature>
<dbReference type="RefSeq" id="WP_230476791.1">
    <property type="nucleotide sequence ID" value="NZ_CP072842.1"/>
</dbReference>
<name>A0ABX7XE64_9FLAO</name>
<dbReference type="InterPro" id="IPR023214">
    <property type="entry name" value="HAD_sf"/>
</dbReference>
<dbReference type="Proteomes" id="UP000672011">
    <property type="component" value="Chromosome"/>
</dbReference>
<dbReference type="EMBL" id="CP072842">
    <property type="protein sequence ID" value="QTV06150.1"/>
    <property type="molecule type" value="Genomic_DNA"/>
</dbReference>
<keyword evidence="1" id="KW-0472">Membrane</keyword>
<evidence type="ECO:0000313" key="3">
    <source>
        <dbReference type="Proteomes" id="UP000672011"/>
    </source>
</evidence>
<keyword evidence="1" id="KW-1133">Transmembrane helix</keyword>
<keyword evidence="1" id="KW-0812">Transmembrane</keyword>
<accession>A0ABX7XE64</accession>
<dbReference type="InterPro" id="IPR036412">
    <property type="entry name" value="HAD-like_sf"/>
</dbReference>
<protein>
    <submittedName>
        <fullName evidence="2">Haloacid dehalogenase-like hydrolase</fullName>
    </submittedName>
</protein>
<keyword evidence="3" id="KW-1185">Reference proteome</keyword>
<dbReference type="SUPFAM" id="SSF56784">
    <property type="entry name" value="HAD-like"/>
    <property type="match status" value="1"/>
</dbReference>